<proteinExistence type="predicted"/>
<dbReference type="Proteomes" id="UP001501747">
    <property type="component" value="Unassembled WGS sequence"/>
</dbReference>
<keyword evidence="2" id="KW-0732">Signal</keyword>
<feature type="transmembrane region" description="Helical" evidence="1">
    <location>
        <begin position="141"/>
        <end position="160"/>
    </location>
</feature>
<evidence type="ECO:0000313" key="4">
    <source>
        <dbReference type="Proteomes" id="UP001501747"/>
    </source>
</evidence>
<protein>
    <recommendedName>
        <fullName evidence="5">Secreted protein</fullName>
    </recommendedName>
</protein>
<gene>
    <name evidence="3" type="ORF">GCM10022247_38660</name>
</gene>
<evidence type="ECO:0000313" key="3">
    <source>
        <dbReference type="EMBL" id="GAA4012338.1"/>
    </source>
</evidence>
<name>A0ABP7SIY5_9PSEU</name>
<dbReference type="EMBL" id="BAABAL010000014">
    <property type="protein sequence ID" value="GAA4012338.1"/>
    <property type="molecule type" value="Genomic_DNA"/>
</dbReference>
<feature type="signal peptide" evidence="2">
    <location>
        <begin position="1"/>
        <end position="23"/>
    </location>
</feature>
<evidence type="ECO:0000256" key="1">
    <source>
        <dbReference type="SAM" id="Phobius"/>
    </source>
</evidence>
<keyword evidence="4" id="KW-1185">Reference proteome</keyword>
<evidence type="ECO:0000256" key="2">
    <source>
        <dbReference type="SAM" id="SignalP"/>
    </source>
</evidence>
<keyword evidence="1" id="KW-0812">Transmembrane</keyword>
<evidence type="ECO:0008006" key="5">
    <source>
        <dbReference type="Google" id="ProtNLM"/>
    </source>
</evidence>
<keyword evidence="1" id="KW-1133">Transmembrane helix</keyword>
<organism evidence="3 4">
    <name type="scientific">Allokutzneria multivorans</name>
    <dbReference type="NCBI Taxonomy" id="1142134"/>
    <lineage>
        <taxon>Bacteria</taxon>
        <taxon>Bacillati</taxon>
        <taxon>Actinomycetota</taxon>
        <taxon>Actinomycetes</taxon>
        <taxon>Pseudonocardiales</taxon>
        <taxon>Pseudonocardiaceae</taxon>
        <taxon>Allokutzneria</taxon>
    </lineage>
</organism>
<feature type="chain" id="PRO_5045518301" description="Secreted protein" evidence="2">
    <location>
        <begin position="24"/>
        <end position="463"/>
    </location>
</feature>
<reference evidence="4" key="1">
    <citation type="journal article" date="2019" name="Int. J. Syst. Evol. Microbiol.">
        <title>The Global Catalogue of Microorganisms (GCM) 10K type strain sequencing project: providing services to taxonomists for standard genome sequencing and annotation.</title>
        <authorList>
            <consortium name="The Broad Institute Genomics Platform"/>
            <consortium name="The Broad Institute Genome Sequencing Center for Infectious Disease"/>
            <person name="Wu L."/>
            <person name="Ma J."/>
        </authorList>
    </citation>
    <scope>NUCLEOTIDE SEQUENCE [LARGE SCALE GENOMIC DNA]</scope>
    <source>
        <strain evidence="4">JCM 17342</strain>
    </source>
</reference>
<feature type="transmembrane region" description="Helical" evidence="1">
    <location>
        <begin position="167"/>
        <end position="189"/>
    </location>
</feature>
<sequence>MRTTATALVAFLLMLCGAPHAFADGATAGADVHVAQTLGSRELTVVLRRVDAVPGPLRINVITHAGSPPGRLALRLVPTGAGSAGGVRAESATTVELRDRPGSHDATLSVSVPGPQELVLDEVARIPFVVPVTVLSPAERVTYGGFVAAGVLLLVSLAVSVKARRPWLALVPGGGVVAALAVAVTGALLSAATPAPPVPGADIDATVDNVLDPYSVRAQSLVDTSRPPVNVLVSQGTVPGGVELALRFTDGASGRPVDDLLIHDSALAHLLVVPPSGALRHLHPVRVAPGEYRVHLAEPEPGYHAVSVEIARRGGGVQLLRSARGFTLPGTPRAAVPTVETVRAEDGFPETITARFSEKRDLQPWLGMVGHLIVVGPLSDEPEVGRAAAGAATWSHVHHMAPLTRGGAGGLPDETVAAYGPEVSFTHTFPLPGRYRAWIQAEREYALTTKPVEILVSPKEDAP</sequence>
<accession>A0ABP7SIY5</accession>
<keyword evidence="1" id="KW-0472">Membrane</keyword>
<comment type="caution">
    <text evidence="3">The sequence shown here is derived from an EMBL/GenBank/DDBJ whole genome shotgun (WGS) entry which is preliminary data.</text>
</comment>
<dbReference type="RefSeq" id="WP_344876693.1">
    <property type="nucleotide sequence ID" value="NZ_BAABAL010000014.1"/>
</dbReference>